<dbReference type="InterPro" id="IPR015300">
    <property type="entry name" value="DNA-bd_pseudobarrel_sf"/>
</dbReference>
<evidence type="ECO:0000256" key="1">
    <source>
        <dbReference type="ARBA" id="ARBA00004123"/>
    </source>
</evidence>
<evidence type="ECO:0000256" key="3">
    <source>
        <dbReference type="ARBA" id="ARBA00023125"/>
    </source>
</evidence>
<dbReference type="EMBL" id="JXTB01000131">
    <property type="protein sequence ID" value="PON60408.1"/>
    <property type="molecule type" value="Genomic_DNA"/>
</dbReference>
<proteinExistence type="predicted"/>
<dbReference type="STRING" id="3476.A0A2P5CHB7"/>
<gene>
    <name evidence="6" type="ORF">PanWU01x14_153940</name>
</gene>
<accession>A0A2P5CHB7</accession>
<dbReference type="InterPro" id="IPR003340">
    <property type="entry name" value="B3_DNA-bd"/>
</dbReference>
<keyword evidence="3 6" id="KW-0238">DNA-binding</keyword>
<sequence>MLVPRNLSFTESKRLVMSKETEKAVGAATASKLGNPSFMLILQPYITKYNSVHVPAEFARRHNLYRARISQGWGPFAARKNLKKGDVCVFELISKLKEILLKVWIHRAADYAAEPIPKRIKTE</sequence>
<keyword evidence="5" id="KW-0539">Nucleus</keyword>
<evidence type="ECO:0000256" key="2">
    <source>
        <dbReference type="ARBA" id="ARBA00023015"/>
    </source>
</evidence>
<dbReference type="Proteomes" id="UP000237105">
    <property type="component" value="Unassembled WGS sequence"/>
</dbReference>
<comment type="caution">
    <text evidence="6">The sequence shown here is derived from an EMBL/GenBank/DDBJ whole genome shotgun (WGS) entry which is preliminary data.</text>
</comment>
<keyword evidence="2" id="KW-0805">Transcription regulation</keyword>
<dbReference type="SUPFAM" id="SSF101936">
    <property type="entry name" value="DNA-binding pseudobarrel domain"/>
    <property type="match status" value="1"/>
</dbReference>
<organism evidence="6 7">
    <name type="scientific">Parasponia andersonii</name>
    <name type="common">Sponia andersonii</name>
    <dbReference type="NCBI Taxonomy" id="3476"/>
    <lineage>
        <taxon>Eukaryota</taxon>
        <taxon>Viridiplantae</taxon>
        <taxon>Streptophyta</taxon>
        <taxon>Embryophyta</taxon>
        <taxon>Tracheophyta</taxon>
        <taxon>Spermatophyta</taxon>
        <taxon>Magnoliopsida</taxon>
        <taxon>eudicotyledons</taxon>
        <taxon>Gunneridae</taxon>
        <taxon>Pentapetalae</taxon>
        <taxon>rosids</taxon>
        <taxon>fabids</taxon>
        <taxon>Rosales</taxon>
        <taxon>Cannabaceae</taxon>
        <taxon>Parasponia</taxon>
    </lineage>
</organism>
<dbReference type="AlphaFoldDB" id="A0A2P5CHB7"/>
<comment type="subcellular location">
    <subcellularLocation>
        <location evidence="1">Nucleus</location>
    </subcellularLocation>
</comment>
<dbReference type="CDD" id="cd10017">
    <property type="entry name" value="B3_DNA"/>
    <property type="match status" value="1"/>
</dbReference>
<dbReference type="Gene3D" id="2.40.330.10">
    <property type="entry name" value="DNA-binding pseudobarrel domain"/>
    <property type="match status" value="1"/>
</dbReference>
<dbReference type="GO" id="GO:0005634">
    <property type="term" value="C:nucleus"/>
    <property type="evidence" value="ECO:0007669"/>
    <property type="project" value="UniProtKB-SubCell"/>
</dbReference>
<protein>
    <submittedName>
        <fullName evidence="6">DNA-binding pseudobarrel domain containing protein</fullName>
    </submittedName>
</protein>
<dbReference type="GO" id="GO:0003677">
    <property type="term" value="F:DNA binding"/>
    <property type="evidence" value="ECO:0007669"/>
    <property type="project" value="UniProtKB-KW"/>
</dbReference>
<keyword evidence="7" id="KW-1185">Reference proteome</keyword>
<name>A0A2P5CHB7_PARAD</name>
<reference evidence="7" key="1">
    <citation type="submission" date="2016-06" db="EMBL/GenBank/DDBJ databases">
        <title>Parallel loss of symbiosis genes in relatives of nitrogen-fixing non-legume Parasponia.</title>
        <authorList>
            <person name="Van Velzen R."/>
            <person name="Holmer R."/>
            <person name="Bu F."/>
            <person name="Rutten L."/>
            <person name="Van Zeijl A."/>
            <person name="Liu W."/>
            <person name="Santuari L."/>
            <person name="Cao Q."/>
            <person name="Sharma T."/>
            <person name="Shen D."/>
            <person name="Roswanjaya Y."/>
            <person name="Wardhani T."/>
            <person name="Kalhor M.S."/>
            <person name="Jansen J."/>
            <person name="Van den Hoogen J."/>
            <person name="Gungor B."/>
            <person name="Hartog M."/>
            <person name="Hontelez J."/>
            <person name="Verver J."/>
            <person name="Yang W.-C."/>
            <person name="Schijlen E."/>
            <person name="Repin R."/>
            <person name="Schilthuizen M."/>
            <person name="Schranz E."/>
            <person name="Heidstra R."/>
            <person name="Miyata K."/>
            <person name="Fedorova E."/>
            <person name="Kohlen W."/>
            <person name="Bisseling T."/>
            <person name="Smit S."/>
            <person name="Geurts R."/>
        </authorList>
    </citation>
    <scope>NUCLEOTIDE SEQUENCE [LARGE SCALE GENOMIC DNA]</scope>
    <source>
        <strain evidence="7">cv. WU1-14</strain>
    </source>
</reference>
<evidence type="ECO:0000313" key="7">
    <source>
        <dbReference type="Proteomes" id="UP000237105"/>
    </source>
</evidence>
<keyword evidence="4" id="KW-0804">Transcription</keyword>
<evidence type="ECO:0000313" key="6">
    <source>
        <dbReference type="EMBL" id="PON60408.1"/>
    </source>
</evidence>
<evidence type="ECO:0000256" key="5">
    <source>
        <dbReference type="ARBA" id="ARBA00023242"/>
    </source>
</evidence>
<evidence type="ECO:0000256" key="4">
    <source>
        <dbReference type="ARBA" id="ARBA00023163"/>
    </source>
</evidence>